<organism evidence="1 2">
    <name type="scientific">Armillaria gallica</name>
    <name type="common">Bulbous honey fungus</name>
    <name type="synonym">Armillaria bulbosa</name>
    <dbReference type="NCBI Taxonomy" id="47427"/>
    <lineage>
        <taxon>Eukaryota</taxon>
        <taxon>Fungi</taxon>
        <taxon>Dikarya</taxon>
        <taxon>Basidiomycota</taxon>
        <taxon>Agaricomycotina</taxon>
        <taxon>Agaricomycetes</taxon>
        <taxon>Agaricomycetidae</taxon>
        <taxon>Agaricales</taxon>
        <taxon>Marasmiineae</taxon>
        <taxon>Physalacriaceae</taxon>
        <taxon>Armillaria</taxon>
    </lineage>
</organism>
<name>A0A2H3CXL8_ARMGA</name>
<sequence>MGWRDGRKYLQICTSYHEGGKSGSSKHGVPLELCHSSSGSISDIDSLSRRAERLTMLWIHGRQGSTTGSPCRAAVRICKRR</sequence>
<accession>A0A2H3CXL8</accession>
<dbReference type="AlphaFoldDB" id="A0A2H3CXL8"/>
<reference evidence="2" key="1">
    <citation type="journal article" date="2017" name="Nat. Ecol. Evol.">
        <title>Genome expansion and lineage-specific genetic innovations in the forest pathogenic fungi Armillaria.</title>
        <authorList>
            <person name="Sipos G."/>
            <person name="Prasanna A.N."/>
            <person name="Walter M.C."/>
            <person name="O'Connor E."/>
            <person name="Balint B."/>
            <person name="Krizsan K."/>
            <person name="Kiss B."/>
            <person name="Hess J."/>
            <person name="Varga T."/>
            <person name="Slot J."/>
            <person name="Riley R."/>
            <person name="Boka B."/>
            <person name="Rigling D."/>
            <person name="Barry K."/>
            <person name="Lee J."/>
            <person name="Mihaltcheva S."/>
            <person name="LaButti K."/>
            <person name="Lipzen A."/>
            <person name="Waldron R."/>
            <person name="Moloney N.M."/>
            <person name="Sperisen C."/>
            <person name="Kredics L."/>
            <person name="Vagvoelgyi C."/>
            <person name="Patrignani A."/>
            <person name="Fitzpatrick D."/>
            <person name="Nagy I."/>
            <person name="Doyle S."/>
            <person name="Anderson J.B."/>
            <person name="Grigoriev I.V."/>
            <person name="Gueldener U."/>
            <person name="Muensterkoetter M."/>
            <person name="Nagy L.G."/>
        </authorList>
    </citation>
    <scope>NUCLEOTIDE SEQUENCE [LARGE SCALE GENOMIC DNA]</scope>
    <source>
        <strain evidence="2">Ar21-2</strain>
    </source>
</reference>
<evidence type="ECO:0000313" key="1">
    <source>
        <dbReference type="EMBL" id="PBK87755.1"/>
    </source>
</evidence>
<gene>
    <name evidence="1" type="ORF">ARMGADRAFT_453757</name>
</gene>
<dbReference type="InParanoid" id="A0A2H3CXL8"/>
<dbReference type="EMBL" id="KZ293677">
    <property type="protein sequence ID" value="PBK87755.1"/>
    <property type="molecule type" value="Genomic_DNA"/>
</dbReference>
<dbReference type="Proteomes" id="UP000217790">
    <property type="component" value="Unassembled WGS sequence"/>
</dbReference>
<proteinExistence type="predicted"/>
<evidence type="ECO:0000313" key="2">
    <source>
        <dbReference type="Proteomes" id="UP000217790"/>
    </source>
</evidence>
<keyword evidence="2" id="KW-1185">Reference proteome</keyword>
<protein>
    <submittedName>
        <fullName evidence="1">Uncharacterized protein</fullName>
    </submittedName>
</protein>